<dbReference type="STRING" id="29833.A0A1E5RQ68"/>
<evidence type="ECO:0000256" key="2">
    <source>
        <dbReference type="ARBA" id="ARBA00004613"/>
    </source>
</evidence>
<dbReference type="PROSITE" id="PS52035">
    <property type="entry name" value="PEPTIDASE_M14"/>
    <property type="match status" value="1"/>
</dbReference>
<evidence type="ECO:0000313" key="15">
    <source>
        <dbReference type="EMBL" id="OEJ89041.1"/>
    </source>
</evidence>
<keyword evidence="15" id="KW-0121">Carboxypeptidase</keyword>
<evidence type="ECO:0000256" key="12">
    <source>
        <dbReference type="PROSITE-ProRule" id="PRU01379"/>
    </source>
</evidence>
<dbReference type="GO" id="GO:0006508">
    <property type="term" value="P:proteolysis"/>
    <property type="evidence" value="ECO:0007669"/>
    <property type="project" value="InterPro"/>
</dbReference>
<feature type="domain" description="Peptidase M14" evidence="14">
    <location>
        <begin position="141"/>
        <end position="455"/>
    </location>
</feature>
<reference evidence="16" key="1">
    <citation type="journal article" date="2016" name="Genome Announc.">
        <title>Genome sequences of three species of Hanseniaspora isolated from spontaneous wine fermentations.</title>
        <authorList>
            <person name="Sternes P.R."/>
            <person name="Lee D."/>
            <person name="Kutyna D.R."/>
            <person name="Borneman A.R."/>
        </authorList>
    </citation>
    <scope>NUCLEOTIDE SEQUENCE [LARGE SCALE GENOMIC DNA]</scope>
    <source>
        <strain evidence="16">AWRI3580</strain>
    </source>
</reference>
<feature type="chain" id="PRO_5009184840" description="Inactive metallocarboxypeptidase ECM14" evidence="13">
    <location>
        <begin position="17"/>
        <end position="460"/>
    </location>
</feature>
<dbReference type="Pfam" id="PF00246">
    <property type="entry name" value="Peptidase_M14"/>
    <property type="match status" value="1"/>
</dbReference>
<keyword evidence="4" id="KW-0964">Secreted</keyword>
<sequence>MLYLQILLFILPYVQTTLSSDLKETYSDYKLIRCTDHIDPEIFFQEEVDVWSRNQDFTDIMVHNKDIKKFDHCQVINDIQTLLDEETNSEDDENVIDANQLNELFPFDTFDFDDNNEFIQDFKNENMIEYNGNHHNNFFKKYRNLEDIYEYMESLAYKYANLVKLEDIGTTFEGRDIKAMHISAHDVNENQSHRKNNPNKKTVVITSGLHAREWATITTTLWIATKLAAKYGNFKKETFYLNNLDFFIIPVFNPDGYEYTWRNDRLWRKTRQQTSHPRCFGIDLDHSFDFQWTDNDTPCSVYYSGQSPFESLESKALNEYLFDKKNNDENFKLHGFIDFHSYGQEILYPYGFSCDLQPRDIENLLELSYGMARSIRLKTGEAYEVMPSCKDKGSDLIPGFGSGNALDYFYHSKAHWAFQFKIRDLGEKGFILPKKYIKPVARENYAAVKHFCDFILNPEL</sequence>
<dbReference type="GO" id="GO:0008270">
    <property type="term" value="F:zinc ion binding"/>
    <property type="evidence" value="ECO:0007669"/>
    <property type="project" value="InterPro"/>
</dbReference>
<evidence type="ECO:0000256" key="5">
    <source>
        <dbReference type="ARBA" id="ARBA00022723"/>
    </source>
</evidence>
<dbReference type="InterPro" id="IPR000834">
    <property type="entry name" value="Peptidase_M14"/>
</dbReference>
<feature type="signal peptide" evidence="13">
    <location>
        <begin position="1"/>
        <end position="16"/>
    </location>
</feature>
<keyword evidence="7" id="KW-0862">Zinc</keyword>
<protein>
    <recommendedName>
        <fullName evidence="10">Inactive metallocarboxypeptidase ECM14</fullName>
    </recommendedName>
    <alternativeName>
        <fullName evidence="11">Inactive metallocarboxypeptidase ecm14</fullName>
    </alternativeName>
</protein>
<evidence type="ECO:0000256" key="11">
    <source>
        <dbReference type="ARBA" id="ARBA00026213"/>
    </source>
</evidence>
<comment type="subcellular location">
    <subcellularLocation>
        <location evidence="2">Secreted</location>
    </subcellularLocation>
</comment>
<evidence type="ECO:0000259" key="14">
    <source>
        <dbReference type="PROSITE" id="PS52035"/>
    </source>
</evidence>
<dbReference type="GO" id="GO:0004181">
    <property type="term" value="F:metallocarboxypeptidase activity"/>
    <property type="evidence" value="ECO:0007669"/>
    <property type="project" value="InterPro"/>
</dbReference>
<dbReference type="PANTHER" id="PTHR11705:SF147">
    <property type="entry name" value="INACTIVE METALLOCARBOXYPEPTIDASE ECM14"/>
    <property type="match status" value="1"/>
</dbReference>
<gene>
    <name evidence="15" type="ORF">AWRI3580_g1668</name>
</gene>
<dbReference type="FunFam" id="3.40.630.10:FF:000060">
    <property type="entry name" value="Putative metallocarboxypeptidase ecm14"/>
    <property type="match status" value="1"/>
</dbReference>
<evidence type="ECO:0000256" key="9">
    <source>
        <dbReference type="ARBA" id="ARBA00025210"/>
    </source>
</evidence>
<evidence type="ECO:0000256" key="1">
    <source>
        <dbReference type="ARBA" id="ARBA00001947"/>
    </source>
</evidence>
<proteinExistence type="inferred from homology"/>
<comment type="function">
    <text evidence="9">Inactive carboxypeptidase that may play a role in cell wall organization and biogenesis.</text>
</comment>
<dbReference type="Gene3D" id="3.40.630.10">
    <property type="entry name" value="Zn peptidases"/>
    <property type="match status" value="1"/>
</dbReference>
<evidence type="ECO:0000313" key="16">
    <source>
        <dbReference type="Proteomes" id="UP000095358"/>
    </source>
</evidence>
<evidence type="ECO:0000256" key="4">
    <source>
        <dbReference type="ARBA" id="ARBA00022525"/>
    </source>
</evidence>
<comment type="similarity">
    <text evidence="3 12">Belongs to the peptidase M14 family.</text>
</comment>
<evidence type="ECO:0000256" key="13">
    <source>
        <dbReference type="SAM" id="SignalP"/>
    </source>
</evidence>
<accession>A0A1E5RQ68</accession>
<dbReference type="VEuPathDB" id="FungiDB:AWRI3580_g1668"/>
<evidence type="ECO:0000256" key="8">
    <source>
        <dbReference type="ARBA" id="ARBA00023157"/>
    </source>
</evidence>
<keyword evidence="16" id="KW-1185">Reference proteome</keyword>
<dbReference type="OrthoDB" id="3626597at2759"/>
<dbReference type="SMART" id="SM00631">
    <property type="entry name" value="Zn_pept"/>
    <property type="match status" value="1"/>
</dbReference>
<dbReference type="EMBL" id="LPNN01000004">
    <property type="protein sequence ID" value="OEJ89041.1"/>
    <property type="molecule type" value="Genomic_DNA"/>
</dbReference>
<keyword evidence="15" id="KW-0645">Protease</keyword>
<dbReference type="Proteomes" id="UP000095358">
    <property type="component" value="Unassembled WGS sequence"/>
</dbReference>
<comment type="cofactor">
    <cofactor evidence="1">
        <name>Zn(2+)</name>
        <dbReference type="ChEBI" id="CHEBI:29105"/>
    </cofactor>
</comment>
<evidence type="ECO:0000256" key="6">
    <source>
        <dbReference type="ARBA" id="ARBA00022729"/>
    </source>
</evidence>
<comment type="caution">
    <text evidence="12">Lacks conserved residue(s) required for the propagation of feature annotation.</text>
</comment>
<keyword evidence="8" id="KW-1015">Disulfide bond</keyword>
<dbReference type="PANTHER" id="PTHR11705">
    <property type="entry name" value="PROTEASE FAMILY M14 CARBOXYPEPTIDASE A,B"/>
    <property type="match status" value="1"/>
</dbReference>
<evidence type="ECO:0000256" key="7">
    <source>
        <dbReference type="ARBA" id="ARBA00022833"/>
    </source>
</evidence>
<keyword evidence="5" id="KW-0479">Metal-binding</keyword>
<dbReference type="AlphaFoldDB" id="A0A1E5RQ68"/>
<evidence type="ECO:0000256" key="10">
    <source>
        <dbReference type="ARBA" id="ARBA00026187"/>
    </source>
</evidence>
<dbReference type="PRINTS" id="PR00765">
    <property type="entry name" value="CRBOXYPTASEA"/>
</dbReference>
<dbReference type="SUPFAM" id="SSF53187">
    <property type="entry name" value="Zn-dependent exopeptidases"/>
    <property type="match status" value="1"/>
</dbReference>
<comment type="caution">
    <text evidence="15">The sequence shown here is derived from an EMBL/GenBank/DDBJ whole genome shotgun (WGS) entry which is preliminary data.</text>
</comment>
<evidence type="ECO:0000256" key="3">
    <source>
        <dbReference type="ARBA" id="ARBA00005988"/>
    </source>
</evidence>
<keyword evidence="6 13" id="KW-0732">Signal</keyword>
<keyword evidence="15" id="KW-0378">Hydrolase</keyword>
<dbReference type="CDD" id="cd03860">
    <property type="entry name" value="M14_CP_A-B_like"/>
    <property type="match status" value="1"/>
</dbReference>
<name>A0A1E5RQ68_HANUV</name>
<dbReference type="GO" id="GO:0005576">
    <property type="term" value="C:extracellular region"/>
    <property type="evidence" value="ECO:0007669"/>
    <property type="project" value="UniProtKB-SubCell"/>
</dbReference>
<organism evidence="15 16">
    <name type="scientific">Hanseniaspora uvarum</name>
    <name type="common">Yeast</name>
    <name type="synonym">Kloeckera apiculata</name>
    <dbReference type="NCBI Taxonomy" id="29833"/>
    <lineage>
        <taxon>Eukaryota</taxon>
        <taxon>Fungi</taxon>
        <taxon>Dikarya</taxon>
        <taxon>Ascomycota</taxon>
        <taxon>Saccharomycotina</taxon>
        <taxon>Saccharomycetes</taxon>
        <taxon>Saccharomycodales</taxon>
        <taxon>Saccharomycodaceae</taxon>
        <taxon>Hanseniaspora</taxon>
    </lineage>
</organism>